<protein>
    <submittedName>
        <fullName evidence="1">Uncharacterized protein</fullName>
    </submittedName>
</protein>
<evidence type="ECO:0000313" key="2">
    <source>
        <dbReference type="Proteomes" id="UP000076420"/>
    </source>
</evidence>
<gene>
    <name evidence="1" type="primary">106051863</name>
</gene>
<dbReference type="VEuPathDB" id="VectorBase:BGLB029041"/>
<reference evidence="1" key="1">
    <citation type="submission" date="2020-05" db="UniProtKB">
        <authorList>
            <consortium name="EnsemblMetazoa"/>
        </authorList>
    </citation>
    <scope>IDENTIFICATION</scope>
    <source>
        <strain evidence="1">BB02</strain>
    </source>
</reference>
<dbReference type="EnsemblMetazoa" id="BGLB029041-RA">
    <property type="protein sequence ID" value="BGLB029041-PA"/>
    <property type="gene ID" value="BGLB029041"/>
</dbReference>
<sequence length="108" mass="12284">MSFENGKKERLANNIVNTSFEMCGDTVYWPDSTHIFKGSINSTESEVIFHFTSKDGENIKSFAVDCARGELFILTSSLLRYHIANQQSNSILDNLKNASRMLHDTIYQ</sequence>
<name>A0A2C9LBE2_BIOGL</name>
<accession>A0A2C9LBE2</accession>
<evidence type="ECO:0000313" key="1">
    <source>
        <dbReference type="EnsemblMetazoa" id="BGLB029041-PA"/>
    </source>
</evidence>
<dbReference type="KEGG" id="bgt:106051863"/>
<organism evidence="1 2">
    <name type="scientific">Biomphalaria glabrata</name>
    <name type="common">Bloodfluke planorb</name>
    <name type="synonym">Freshwater snail</name>
    <dbReference type="NCBI Taxonomy" id="6526"/>
    <lineage>
        <taxon>Eukaryota</taxon>
        <taxon>Metazoa</taxon>
        <taxon>Spiralia</taxon>
        <taxon>Lophotrochozoa</taxon>
        <taxon>Mollusca</taxon>
        <taxon>Gastropoda</taxon>
        <taxon>Heterobranchia</taxon>
        <taxon>Euthyneura</taxon>
        <taxon>Panpulmonata</taxon>
        <taxon>Hygrophila</taxon>
        <taxon>Lymnaeoidea</taxon>
        <taxon>Planorbidae</taxon>
        <taxon>Biomphalaria</taxon>
    </lineage>
</organism>
<dbReference type="Proteomes" id="UP000076420">
    <property type="component" value="Unassembled WGS sequence"/>
</dbReference>
<dbReference type="AlphaFoldDB" id="A0A2C9LBE2"/>
<proteinExistence type="predicted"/>